<organism evidence="2 3">
    <name type="scientific">Araneus ventricosus</name>
    <name type="common">Orbweaver spider</name>
    <name type="synonym">Epeira ventricosa</name>
    <dbReference type="NCBI Taxonomy" id="182803"/>
    <lineage>
        <taxon>Eukaryota</taxon>
        <taxon>Metazoa</taxon>
        <taxon>Ecdysozoa</taxon>
        <taxon>Arthropoda</taxon>
        <taxon>Chelicerata</taxon>
        <taxon>Arachnida</taxon>
        <taxon>Araneae</taxon>
        <taxon>Araneomorphae</taxon>
        <taxon>Entelegynae</taxon>
        <taxon>Araneoidea</taxon>
        <taxon>Araneidae</taxon>
        <taxon>Araneus</taxon>
    </lineage>
</organism>
<proteinExistence type="predicted"/>
<protein>
    <submittedName>
        <fullName evidence="2">Uncharacterized protein</fullName>
    </submittedName>
</protein>
<accession>A0A4Y2QTU0</accession>
<dbReference type="Proteomes" id="UP000499080">
    <property type="component" value="Unassembled WGS sequence"/>
</dbReference>
<evidence type="ECO:0000313" key="2">
    <source>
        <dbReference type="EMBL" id="GBN66656.1"/>
    </source>
</evidence>
<dbReference type="EMBL" id="BGPR01140509">
    <property type="protein sequence ID" value="GBN66656.1"/>
    <property type="molecule type" value="Genomic_DNA"/>
</dbReference>
<keyword evidence="3" id="KW-1185">Reference proteome</keyword>
<dbReference type="AlphaFoldDB" id="A0A4Y2QTU0"/>
<comment type="caution">
    <text evidence="2">The sequence shown here is derived from an EMBL/GenBank/DDBJ whole genome shotgun (WGS) entry which is preliminary data.</text>
</comment>
<sequence>MKWQTTLPKPQPTTPQCRKSQSLCLSAILNRESRIGPWEPGRRTGTRVKEAGQPTRSCQTFRSLHRVGLARSFNLLQSMAHFRLTSIG</sequence>
<evidence type="ECO:0000256" key="1">
    <source>
        <dbReference type="SAM" id="MobiDB-lite"/>
    </source>
</evidence>
<gene>
    <name evidence="2" type="ORF">AVEN_232198_1</name>
</gene>
<evidence type="ECO:0000313" key="3">
    <source>
        <dbReference type="Proteomes" id="UP000499080"/>
    </source>
</evidence>
<name>A0A4Y2QTU0_ARAVE</name>
<feature type="region of interest" description="Disordered" evidence="1">
    <location>
        <begin position="35"/>
        <end position="56"/>
    </location>
</feature>
<reference evidence="2 3" key="1">
    <citation type="journal article" date="2019" name="Sci. Rep.">
        <title>Orb-weaving spider Araneus ventricosus genome elucidates the spidroin gene catalogue.</title>
        <authorList>
            <person name="Kono N."/>
            <person name="Nakamura H."/>
            <person name="Ohtoshi R."/>
            <person name="Moran D.A.P."/>
            <person name="Shinohara A."/>
            <person name="Yoshida Y."/>
            <person name="Fujiwara M."/>
            <person name="Mori M."/>
            <person name="Tomita M."/>
            <person name="Arakawa K."/>
        </authorList>
    </citation>
    <scope>NUCLEOTIDE SEQUENCE [LARGE SCALE GENOMIC DNA]</scope>
</reference>